<gene>
    <name evidence="1" type="ORF">UFOVP822_49</name>
</gene>
<name>A0A6J5P2D0_9CAUD</name>
<proteinExistence type="predicted"/>
<protein>
    <submittedName>
        <fullName evidence="1">Uncharacterized protein</fullName>
    </submittedName>
</protein>
<dbReference type="EMBL" id="LR796775">
    <property type="protein sequence ID" value="CAB4165437.1"/>
    <property type="molecule type" value="Genomic_DNA"/>
</dbReference>
<organism evidence="1">
    <name type="scientific">uncultured Caudovirales phage</name>
    <dbReference type="NCBI Taxonomy" id="2100421"/>
    <lineage>
        <taxon>Viruses</taxon>
        <taxon>Duplodnaviria</taxon>
        <taxon>Heunggongvirae</taxon>
        <taxon>Uroviricota</taxon>
        <taxon>Caudoviricetes</taxon>
        <taxon>Peduoviridae</taxon>
        <taxon>Maltschvirus</taxon>
        <taxon>Maltschvirus maltsch</taxon>
    </lineage>
</organism>
<sequence length="347" mass="38559">MANYQERVGSIAKSSAGFSMEGGKATIEYQMPWEDVEQFCKDALGSVSVAFGKLARNLPLAHPVFPWLFVSSIATIEGFKFYEKADAEEELEAPPIESYAAYEYAKVVVEFAPRPYALYKDESIGIEEITYYDDDGEEVTADVAAESWRFVEFQSKTSVEYLTAQHGTYRMAGTGEATAPSFPGQVRLLKKTKNITLTWHHVPFEVSEGDNIFNGLGKINQTTFFGYHSGTLLFQGWSTTRPMPEPFPEMIIDEDTGSTIPSAAKIVNIEFSFLYLEPELGGQGVSPQNQNHIAGGHNTFPWFKDMKHYYATVGPATESAVEGIPPYKSYPFQLLFTPTPAEPQPAP</sequence>
<evidence type="ECO:0000313" key="1">
    <source>
        <dbReference type="EMBL" id="CAB4165437.1"/>
    </source>
</evidence>
<reference evidence="1" key="1">
    <citation type="submission" date="2020-04" db="EMBL/GenBank/DDBJ databases">
        <authorList>
            <person name="Chiriac C."/>
            <person name="Salcher M."/>
            <person name="Ghai R."/>
            <person name="Kavagutti S V."/>
        </authorList>
    </citation>
    <scope>NUCLEOTIDE SEQUENCE</scope>
</reference>
<accession>A0A6J5P2D0</accession>